<feature type="compositionally biased region" description="Acidic residues" evidence="4">
    <location>
        <begin position="22"/>
        <end position="35"/>
    </location>
</feature>
<dbReference type="PANTHER" id="PTHR15314:SF1">
    <property type="entry name" value="RIBONUCLEASE P PROTEIN SUBUNIT P20"/>
    <property type="match status" value="1"/>
</dbReference>
<evidence type="ECO:0000313" key="5">
    <source>
        <dbReference type="EMBL" id="KAK3092800.1"/>
    </source>
</evidence>
<dbReference type="InterPro" id="IPR036882">
    <property type="entry name" value="Alba-like_dom_sf"/>
</dbReference>
<dbReference type="AlphaFoldDB" id="A0AA89BSM1"/>
<evidence type="ECO:0000313" key="6">
    <source>
        <dbReference type="Proteomes" id="UP001186944"/>
    </source>
</evidence>
<evidence type="ECO:0000256" key="4">
    <source>
        <dbReference type="SAM" id="MobiDB-lite"/>
    </source>
</evidence>
<name>A0AA89BSM1_PINIB</name>
<dbReference type="GO" id="GO:0000172">
    <property type="term" value="C:ribonuclease MRP complex"/>
    <property type="evidence" value="ECO:0007669"/>
    <property type="project" value="InterPro"/>
</dbReference>
<comment type="subcellular location">
    <subcellularLocation>
        <location evidence="1">Nucleus</location>
        <location evidence="1">Nucleolus</location>
    </subcellularLocation>
</comment>
<evidence type="ECO:0000256" key="2">
    <source>
        <dbReference type="ARBA" id="ARBA00022694"/>
    </source>
</evidence>
<evidence type="ECO:0000256" key="1">
    <source>
        <dbReference type="ARBA" id="ARBA00004604"/>
    </source>
</evidence>
<dbReference type="GO" id="GO:0005655">
    <property type="term" value="C:nucleolar ribonuclease P complex"/>
    <property type="evidence" value="ECO:0007669"/>
    <property type="project" value="InterPro"/>
</dbReference>
<feature type="region of interest" description="Disordered" evidence="4">
    <location>
        <begin position="1"/>
        <end position="44"/>
    </location>
</feature>
<organism evidence="5 6">
    <name type="scientific">Pinctada imbricata</name>
    <name type="common">Atlantic pearl-oyster</name>
    <name type="synonym">Pinctada martensii</name>
    <dbReference type="NCBI Taxonomy" id="66713"/>
    <lineage>
        <taxon>Eukaryota</taxon>
        <taxon>Metazoa</taxon>
        <taxon>Spiralia</taxon>
        <taxon>Lophotrochozoa</taxon>
        <taxon>Mollusca</taxon>
        <taxon>Bivalvia</taxon>
        <taxon>Autobranchia</taxon>
        <taxon>Pteriomorphia</taxon>
        <taxon>Pterioida</taxon>
        <taxon>Pterioidea</taxon>
        <taxon>Pteriidae</taxon>
        <taxon>Pinctada</taxon>
    </lineage>
</organism>
<protein>
    <submittedName>
        <fullName evidence="5">Uncharacterized protein</fullName>
    </submittedName>
</protein>
<keyword evidence="6" id="KW-1185">Reference proteome</keyword>
<proteinExistence type="predicted"/>
<evidence type="ECO:0000256" key="3">
    <source>
        <dbReference type="ARBA" id="ARBA00023242"/>
    </source>
</evidence>
<dbReference type="Proteomes" id="UP001186944">
    <property type="component" value="Unassembled WGS sequence"/>
</dbReference>
<dbReference type="GO" id="GO:0003676">
    <property type="term" value="F:nucleic acid binding"/>
    <property type="evidence" value="ECO:0007669"/>
    <property type="project" value="InterPro"/>
</dbReference>
<sequence>MQLKTNGQGSVETAAHTSTVELMDDLDPNNDDLEPETLSRNNSAVHIRVYKLNPIVIEVPTSKGTKVT</sequence>
<keyword evidence="2" id="KW-0819">tRNA processing</keyword>
<comment type="caution">
    <text evidence="5">The sequence shown here is derived from an EMBL/GenBank/DDBJ whole genome shotgun (WGS) entry which is preliminary data.</text>
</comment>
<keyword evidence="3" id="KW-0539">Nucleus</keyword>
<dbReference type="InterPro" id="IPR014612">
    <property type="entry name" value="Pop7/Rpp20"/>
</dbReference>
<accession>A0AA89BSM1</accession>
<gene>
    <name evidence="5" type="ORF">FSP39_007332</name>
</gene>
<dbReference type="EMBL" id="VSWD01000009">
    <property type="protein sequence ID" value="KAK3092800.1"/>
    <property type="molecule type" value="Genomic_DNA"/>
</dbReference>
<reference evidence="5" key="1">
    <citation type="submission" date="2019-08" db="EMBL/GenBank/DDBJ databases">
        <title>The improved chromosome-level genome for the pearl oyster Pinctada fucata martensii using PacBio sequencing and Hi-C.</title>
        <authorList>
            <person name="Zheng Z."/>
        </authorList>
    </citation>
    <scope>NUCLEOTIDE SEQUENCE</scope>
    <source>
        <strain evidence="5">ZZ-2019</strain>
        <tissue evidence="5">Adductor muscle</tissue>
    </source>
</reference>
<dbReference type="PANTHER" id="PTHR15314">
    <property type="entry name" value="RIBONUCLEASE P PROTEIN SUBUNIT P20"/>
    <property type="match status" value="1"/>
</dbReference>
<dbReference type="Gene3D" id="3.30.110.20">
    <property type="entry name" value="Alba-like domain"/>
    <property type="match status" value="1"/>
</dbReference>
<feature type="compositionally biased region" description="Polar residues" evidence="4">
    <location>
        <begin position="1"/>
        <end position="20"/>
    </location>
</feature>
<dbReference type="GO" id="GO:0001682">
    <property type="term" value="P:tRNA 5'-leader removal"/>
    <property type="evidence" value="ECO:0007669"/>
    <property type="project" value="InterPro"/>
</dbReference>